<dbReference type="NCBIfam" id="TIGR01448">
    <property type="entry name" value="recD_rel"/>
    <property type="match status" value="1"/>
</dbReference>
<evidence type="ECO:0000256" key="3">
    <source>
        <dbReference type="HAMAP-Rule" id="MF_01488"/>
    </source>
</evidence>
<dbReference type="GO" id="GO:0009338">
    <property type="term" value="C:exodeoxyribonuclease V complex"/>
    <property type="evidence" value="ECO:0007669"/>
    <property type="project" value="TreeGrafter"/>
</dbReference>
<feature type="domain" description="ATP-dependent RecD2 DNA helicase OB-fold" evidence="7">
    <location>
        <begin position="15"/>
        <end position="93"/>
    </location>
</feature>
<accession>A0A179C1H9</accession>
<dbReference type="InterPro" id="IPR041451">
    <property type="entry name" value="RecD2_SH13"/>
</dbReference>
<comment type="function">
    <text evidence="3">DNA-dependent ATPase and ATP-dependent 5'-3' DNA helicase. Has no activity on blunt DNA or DNA with 3'-overhangs, requires at least 10 bases of 5'-ssDNA for helicase activity.</text>
</comment>
<evidence type="ECO:0000313" key="9">
    <source>
        <dbReference type="Proteomes" id="UP000078520"/>
    </source>
</evidence>
<dbReference type="GO" id="GO:0016887">
    <property type="term" value="F:ATP hydrolysis activity"/>
    <property type="evidence" value="ECO:0007669"/>
    <property type="project" value="RHEA"/>
</dbReference>
<dbReference type="Pfam" id="PF14490">
    <property type="entry name" value="HHH_RecD2"/>
    <property type="match status" value="1"/>
</dbReference>
<dbReference type="GO" id="GO:0043139">
    <property type="term" value="F:5'-3' DNA helicase activity"/>
    <property type="evidence" value="ECO:0007669"/>
    <property type="project" value="UniProtKB-UniRule"/>
</dbReference>
<protein>
    <recommendedName>
        <fullName evidence="3">ATP-dependent RecD2 DNA helicase</fullName>
        <ecNumber evidence="3">5.6.2.3</ecNumber>
    </recommendedName>
    <alternativeName>
        <fullName evidence="3">DNA 5'-3' helicase subunit RecD2</fullName>
    </alternativeName>
</protein>
<dbReference type="InterPro" id="IPR029493">
    <property type="entry name" value="RecD2-like_HHH"/>
</dbReference>
<dbReference type="InterPro" id="IPR027417">
    <property type="entry name" value="P-loop_NTPase"/>
</dbReference>
<organism evidence="8 9">
    <name type="scientific">Ligilactobacillus aviarius</name>
    <dbReference type="NCBI Taxonomy" id="1606"/>
    <lineage>
        <taxon>Bacteria</taxon>
        <taxon>Bacillati</taxon>
        <taxon>Bacillota</taxon>
        <taxon>Bacilli</taxon>
        <taxon>Lactobacillales</taxon>
        <taxon>Lactobacillaceae</taxon>
        <taxon>Ligilactobacillus</taxon>
    </lineage>
</organism>
<evidence type="ECO:0000256" key="2">
    <source>
        <dbReference type="ARBA" id="ARBA00022840"/>
    </source>
</evidence>
<evidence type="ECO:0000313" key="8">
    <source>
        <dbReference type="EMBL" id="OAQ07381.1"/>
    </source>
</evidence>
<name>A0A179C1H9_9LACO</name>
<feature type="binding site" evidence="3">
    <location>
        <begin position="367"/>
        <end position="371"/>
    </location>
    <ligand>
        <name>ATP</name>
        <dbReference type="ChEBI" id="CHEBI:30616"/>
    </ligand>
</feature>
<keyword evidence="3" id="KW-0413">Isomerase</keyword>
<dbReference type="Pfam" id="PF18335">
    <property type="entry name" value="SH3_13"/>
    <property type="match status" value="1"/>
</dbReference>
<dbReference type="InterPro" id="IPR027785">
    <property type="entry name" value="UvrD-like_helicase_C"/>
</dbReference>
<dbReference type="CDD" id="cd17933">
    <property type="entry name" value="DEXSc_RecD-like"/>
    <property type="match status" value="1"/>
</dbReference>
<feature type="domain" description="ATP-dependent RecD2 DNA helicase SH3" evidence="6">
    <location>
        <begin position="593"/>
        <end position="664"/>
    </location>
</feature>
<dbReference type="Pfam" id="PF13245">
    <property type="entry name" value="AAA_19"/>
    <property type="match status" value="1"/>
</dbReference>
<sequence>MMNNTQQELIQNEQQFVKGRVKSVFFQSNDSFYKVILISVKETNFDWKEHTITVTGDFANLQEENEYRFIGHVVDHPRYGKQFKAETYEVDVPDTMEGLVHYFSSDKFPGIGKKSAERIVKILGDDALNLLIQDPERAQGLGLSHRQVQTLIEGIKDNNQTDTIIIGLNNYGFSSKISAKIFTKYHEKSLTVINENPYQLSIDIDGIGFVKADQIAMQIGIKDDSAVRIRGAIFQVLNDLCYESGNTYATSRQVIENAITLLEKGRQTAIDPEMVADQIIELEKKHRIVADQQHIYVRRLYHEEHGIANKLYTIATNQDQKNYDEKKLVKILRRIERHLGIQYDDVQQDAIFTALNSRCFLLTGGPGTGKTTIINGIVAMFAELNGIDLERLRQQKDDSHLPILLAAPTGRAAKRMTETTGLPARTIHRLLGINGHDEELSESKVDELSGDLLIIDETSMVDTELMDVLLGAIPYNMQVIFVGDKDQLPSVGPGQVFADLLESDELPKKELTRIYRQSDDSSIVELSHSIQQGQLPSDFTHQHADRSFIACNAFQVPDVLEQVVQLWLSKGNSIDDLQVLAPMYKGVAGIDNLNNRMQAIVNPAKHGRKEVQVNQQVFRIGDRVLQLVNDPEHNIFNGDIGKVIGIDLKSAKNHVPADKIIVDFDGNEVGYEKRNWNQLTLAYCMSIHKSQGGEFPLIILPMVRQFSRMFARNLLYTAVSRAKQKLVLLGEVEAFKKSVSIVSSNRQTGLKEMLWEAFGDHEKMNLIEDAAGEEENQPAESNDQELAQGPNVLTNSMIESGKINPMIGMNGIQPKDFMETKETVTKR</sequence>
<keyword evidence="3" id="KW-0238">DNA-binding</keyword>
<dbReference type="CDD" id="cd18809">
    <property type="entry name" value="SF1_C_RecD"/>
    <property type="match status" value="1"/>
</dbReference>
<dbReference type="Gene3D" id="3.40.50.300">
    <property type="entry name" value="P-loop containing nucleotide triphosphate hydrolases"/>
    <property type="match status" value="2"/>
</dbReference>
<gene>
    <name evidence="3" type="primary">recD2</name>
    <name evidence="8" type="ORF">A3O14_05935</name>
</gene>
<dbReference type="InterPro" id="IPR050534">
    <property type="entry name" value="Coronavir_polyprotein_1ab"/>
</dbReference>
<keyword evidence="3" id="KW-0347">Helicase</keyword>
<evidence type="ECO:0000259" key="7">
    <source>
        <dbReference type="Pfam" id="PF23139"/>
    </source>
</evidence>
<feature type="domain" description="ATP-dependent RecD2 DNA helicase-like helix-hairpin-helix" evidence="5">
    <location>
        <begin position="158"/>
        <end position="248"/>
    </location>
</feature>
<dbReference type="GO" id="GO:0005524">
    <property type="term" value="F:ATP binding"/>
    <property type="evidence" value="ECO:0007669"/>
    <property type="project" value="UniProtKB-UniRule"/>
</dbReference>
<keyword evidence="1 3" id="KW-0547">Nucleotide-binding</keyword>
<dbReference type="HAMAP" id="MF_01488">
    <property type="entry name" value="RecD2"/>
    <property type="match status" value="1"/>
</dbReference>
<comment type="catalytic activity">
    <reaction evidence="3">
        <text>ATP + H2O = ADP + phosphate + H(+)</text>
        <dbReference type="Rhea" id="RHEA:13065"/>
        <dbReference type="ChEBI" id="CHEBI:15377"/>
        <dbReference type="ChEBI" id="CHEBI:15378"/>
        <dbReference type="ChEBI" id="CHEBI:30616"/>
        <dbReference type="ChEBI" id="CHEBI:43474"/>
        <dbReference type="ChEBI" id="CHEBI:456216"/>
        <dbReference type="EC" id="5.6.2.3"/>
    </reaction>
</comment>
<dbReference type="Gene3D" id="1.10.10.2220">
    <property type="match status" value="1"/>
</dbReference>
<keyword evidence="3" id="KW-0378">Hydrolase</keyword>
<reference evidence="9" key="1">
    <citation type="submission" date="2016-03" db="EMBL/GenBank/DDBJ databases">
        <authorList>
            <person name="Johnson T.J."/>
            <person name="Youmans B."/>
            <person name="Case K."/>
            <person name="Noll S."/>
        </authorList>
    </citation>
    <scope>NUCLEOTIDE SEQUENCE [LARGE SCALE GENOMIC DNA]</scope>
    <source>
        <strain evidence="9">UMNLAv8</strain>
    </source>
</reference>
<proteinExistence type="inferred from homology"/>
<evidence type="ECO:0000259" key="6">
    <source>
        <dbReference type="Pfam" id="PF18335"/>
    </source>
</evidence>
<dbReference type="InterPro" id="IPR055446">
    <property type="entry name" value="RecD2_N_OB"/>
</dbReference>
<dbReference type="Pfam" id="PF23139">
    <property type="entry name" value="OB_YrrC"/>
    <property type="match status" value="1"/>
</dbReference>
<dbReference type="SUPFAM" id="SSF52540">
    <property type="entry name" value="P-loop containing nucleoside triphosphate hydrolases"/>
    <property type="match status" value="2"/>
</dbReference>
<dbReference type="PANTHER" id="PTHR43788">
    <property type="entry name" value="DNA2/NAM7 HELICASE FAMILY MEMBER"/>
    <property type="match status" value="1"/>
</dbReference>
<dbReference type="GO" id="GO:0003677">
    <property type="term" value="F:DNA binding"/>
    <property type="evidence" value="ECO:0007669"/>
    <property type="project" value="UniProtKB-UniRule"/>
</dbReference>
<dbReference type="InterPro" id="IPR006345">
    <property type="entry name" value="RecD2"/>
</dbReference>
<evidence type="ECO:0000259" key="5">
    <source>
        <dbReference type="Pfam" id="PF14490"/>
    </source>
</evidence>
<dbReference type="Gene3D" id="2.30.30.940">
    <property type="match status" value="1"/>
</dbReference>
<evidence type="ECO:0000256" key="1">
    <source>
        <dbReference type="ARBA" id="ARBA00022741"/>
    </source>
</evidence>
<dbReference type="Pfam" id="PF13538">
    <property type="entry name" value="UvrD_C_2"/>
    <property type="match status" value="1"/>
</dbReference>
<comment type="caution">
    <text evidence="8">The sequence shown here is derived from an EMBL/GenBank/DDBJ whole genome shotgun (WGS) entry which is preliminary data.</text>
</comment>
<keyword evidence="2 3" id="KW-0067">ATP-binding</keyword>
<dbReference type="GO" id="GO:0017116">
    <property type="term" value="F:single-stranded DNA helicase activity"/>
    <property type="evidence" value="ECO:0007669"/>
    <property type="project" value="TreeGrafter"/>
</dbReference>
<dbReference type="GO" id="GO:0006310">
    <property type="term" value="P:DNA recombination"/>
    <property type="evidence" value="ECO:0007669"/>
    <property type="project" value="InterPro"/>
</dbReference>
<evidence type="ECO:0000259" key="4">
    <source>
        <dbReference type="Pfam" id="PF13538"/>
    </source>
</evidence>
<dbReference type="AlphaFoldDB" id="A0A179C1H9"/>
<dbReference type="RefSeq" id="WP_081255738.1">
    <property type="nucleotide sequence ID" value="NZ_LVKC01000020.1"/>
</dbReference>
<dbReference type="EMBL" id="LVKI01000031">
    <property type="protein sequence ID" value="OAQ07381.1"/>
    <property type="molecule type" value="Genomic_DNA"/>
</dbReference>
<comment type="similarity">
    <text evidence="3">Belongs to the RecD family. RecD2 subfamily.</text>
</comment>
<dbReference type="EC" id="5.6.2.3" evidence="3"/>
<dbReference type="Proteomes" id="UP000078520">
    <property type="component" value="Unassembled WGS sequence"/>
</dbReference>
<feature type="domain" description="UvrD-like helicase C-terminal" evidence="4">
    <location>
        <begin position="681"/>
        <end position="729"/>
    </location>
</feature>
<dbReference type="OrthoDB" id="9803432at2"/>
<dbReference type="PANTHER" id="PTHR43788:SF6">
    <property type="entry name" value="DNA HELICASE B"/>
    <property type="match status" value="1"/>
</dbReference>